<protein>
    <submittedName>
        <fullName evidence="10">ABC transporter</fullName>
    </submittedName>
</protein>
<keyword evidence="7" id="KW-0029">Amino-acid transport</keyword>
<dbReference type="PANTHER" id="PTHR43166:SF9">
    <property type="entry name" value="GLUTAMATE_ASPARTATE IMPORT ATP-BINDING PROTEIN GLTL"/>
    <property type="match status" value="1"/>
</dbReference>
<evidence type="ECO:0000313" key="10">
    <source>
        <dbReference type="EMBL" id="GIG35344.1"/>
    </source>
</evidence>
<proteinExistence type="inferred from homology"/>
<dbReference type="RefSeq" id="WP_275406194.1">
    <property type="nucleotide sequence ID" value="NZ_BONO01000004.1"/>
</dbReference>
<evidence type="ECO:0000256" key="1">
    <source>
        <dbReference type="ARBA" id="ARBA00004202"/>
    </source>
</evidence>
<dbReference type="GO" id="GO:0005886">
    <property type="term" value="C:plasma membrane"/>
    <property type="evidence" value="ECO:0007669"/>
    <property type="project" value="UniProtKB-SubCell"/>
</dbReference>
<dbReference type="PANTHER" id="PTHR43166">
    <property type="entry name" value="AMINO ACID IMPORT ATP-BINDING PROTEIN"/>
    <property type="match status" value="1"/>
</dbReference>
<accession>A0A919PAF3</accession>
<dbReference type="PIRSF" id="PIRSF039085">
    <property type="entry name" value="ABC_ATPase_HisP"/>
    <property type="match status" value="1"/>
</dbReference>
<dbReference type="InterPro" id="IPR017871">
    <property type="entry name" value="ABC_transporter-like_CS"/>
</dbReference>
<dbReference type="AlphaFoldDB" id="A0A919PAF3"/>
<sequence length="259" mass="28049">MTGPAASATPDVVPAGSPLLRVDRVRKAFGDHVVLDDLSLDVAEHRVVVLIGASGSGKSTLLRCVNLLEEVDDGVIEVAGQEVTDPRVDANAVRARIGMVFQAYNLFPHLRVLDNVTLAPRLVHKVGKKEARERAAAMLERVGLGAKAQAFPDELSGGQQQRVAIARALVTQPALMLLDEVTSALDPELVGEVLDLLGELKDEGTTMVVATHEMAFARHVADEVCFLHHGRILERGPAEQVLVDPREPRTQEFLRRFTG</sequence>
<evidence type="ECO:0000256" key="6">
    <source>
        <dbReference type="ARBA" id="ARBA00022840"/>
    </source>
</evidence>
<dbReference type="InterPro" id="IPR003593">
    <property type="entry name" value="AAA+_ATPase"/>
</dbReference>
<dbReference type="PROSITE" id="PS50893">
    <property type="entry name" value="ABC_TRANSPORTER_2"/>
    <property type="match status" value="1"/>
</dbReference>
<evidence type="ECO:0000256" key="2">
    <source>
        <dbReference type="ARBA" id="ARBA00005417"/>
    </source>
</evidence>
<dbReference type="InterPro" id="IPR027417">
    <property type="entry name" value="P-loop_NTPase"/>
</dbReference>
<evidence type="ECO:0000256" key="8">
    <source>
        <dbReference type="ARBA" id="ARBA00023136"/>
    </source>
</evidence>
<reference evidence="10" key="1">
    <citation type="submission" date="2021-01" db="EMBL/GenBank/DDBJ databases">
        <title>Whole genome shotgun sequence of Cellulomonas pakistanensis NBRC 110800.</title>
        <authorList>
            <person name="Komaki H."/>
            <person name="Tamura T."/>
        </authorList>
    </citation>
    <scope>NUCLEOTIDE SEQUENCE</scope>
    <source>
        <strain evidence="10">NBRC 110800</strain>
    </source>
</reference>
<evidence type="ECO:0000313" key="11">
    <source>
        <dbReference type="Proteomes" id="UP000642125"/>
    </source>
</evidence>
<keyword evidence="11" id="KW-1185">Reference proteome</keyword>
<keyword evidence="4" id="KW-1003">Cell membrane</keyword>
<evidence type="ECO:0000256" key="5">
    <source>
        <dbReference type="ARBA" id="ARBA00022741"/>
    </source>
</evidence>
<keyword evidence="6" id="KW-0067">ATP-binding</keyword>
<keyword evidence="3" id="KW-0813">Transport</keyword>
<evidence type="ECO:0000256" key="4">
    <source>
        <dbReference type="ARBA" id="ARBA00022475"/>
    </source>
</evidence>
<keyword evidence="8" id="KW-0472">Membrane</keyword>
<name>A0A919PAF3_9CELL</name>
<dbReference type="GO" id="GO:0015424">
    <property type="term" value="F:ABC-type amino acid transporter activity"/>
    <property type="evidence" value="ECO:0007669"/>
    <property type="project" value="InterPro"/>
</dbReference>
<dbReference type="InterPro" id="IPR050086">
    <property type="entry name" value="MetN_ABC_transporter-like"/>
</dbReference>
<dbReference type="SMART" id="SM00382">
    <property type="entry name" value="AAA"/>
    <property type="match status" value="1"/>
</dbReference>
<dbReference type="Gene3D" id="3.40.50.300">
    <property type="entry name" value="P-loop containing nucleotide triphosphate hydrolases"/>
    <property type="match status" value="1"/>
</dbReference>
<dbReference type="GO" id="GO:0005524">
    <property type="term" value="F:ATP binding"/>
    <property type="evidence" value="ECO:0007669"/>
    <property type="project" value="UniProtKB-KW"/>
</dbReference>
<dbReference type="EMBL" id="BONO01000004">
    <property type="protein sequence ID" value="GIG35344.1"/>
    <property type="molecule type" value="Genomic_DNA"/>
</dbReference>
<organism evidence="10 11">
    <name type="scientific">Cellulomonas pakistanensis</name>
    <dbReference type="NCBI Taxonomy" id="992287"/>
    <lineage>
        <taxon>Bacteria</taxon>
        <taxon>Bacillati</taxon>
        <taxon>Actinomycetota</taxon>
        <taxon>Actinomycetes</taxon>
        <taxon>Micrococcales</taxon>
        <taxon>Cellulomonadaceae</taxon>
        <taxon>Cellulomonas</taxon>
    </lineage>
</organism>
<feature type="domain" description="ABC transporter" evidence="9">
    <location>
        <begin position="20"/>
        <end position="254"/>
    </location>
</feature>
<evidence type="ECO:0000256" key="3">
    <source>
        <dbReference type="ARBA" id="ARBA00022448"/>
    </source>
</evidence>
<comment type="subcellular location">
    <subcellularLocation>
        <location evidence="1">Cell membrane</location>
        <topology evidence="1">Peripheral membrane protein</topology>
    </subcellularLocation>
</comment>
<dbReference type="InterPro" id="IPR030679">
    <property type="entry name" value="ABC_ATPase_HisP-typ"/>
</dbReference>
<comment type="caution">
    <text evidence="10">The sequence shown here is derived from an EMBL/GenBank/DDBJ whole genome shotgun (WGS) entry which is preliminary data.</text>
</comment>
<comment type="similarity">
    <text evidence="2">Belongs to the ABC transporter superfamily.</text>
</comment>
<dbReference type="CDD" id="cd03262">
    <property type="entry name" value="ABC_HisP_GlnQ"/>
    <property type="match status" value="1"/>
</dbReference>
<dbReference type="PROSITE" id="PS00211">
    <property type="entry name" value="ABC_TRANSPORTER_1"/>
    <property type="match status" value="1"/>
</dbReference>
<dbReference type="Pfam" id="PF00005">
    <property type="entry name" value="ABC_tran"/>
    <property type="match status" value="1"/>
</dbReference>
<evidence type="ECO:0000256" key="7">
    <source>
        <dbReference type="ARBA" id="ARBA00022970"/>
    </source>
</evidence>
<dbReference type="SUPFAM" id="SSF52540">
    <property type="entry name" value="P-loop containing nucleoside triphosphate hydrolases"/>
    <property type="match status" value="1"/>
</dbReference>
<dbReference type="GO" id="GO:0016887">
    <property type="term" value="F:ATP hydrolysis activity"/>
    <property type="evidence" value="ECO:0007669"/>
    <property type="project" value="InterPro"/>
</dbReference>
<dbReference type="Proteomes" id="UP000642125">
    <property type="component" value="Unassembled WGS sequence"/>
</dbReference>
<gene>
    <name evidence="10" type="ORF">Cpa01nite_07250</name>
</gene>
<keyword evidence="5" id="KW-0547">Nucleotide-binding</keyword>
<evidence type="ECO:0000259" key="9">
    <source>
        <dbReference type="PROSITE" id="PS50893"/>
    </source>
</evidence>
<dbReference type="InterPro" id="IPR003439">
    <property type="entry name" value="ABC_transporter-like_ATP-bd"/>
</dbReference>